<accession>E3FWG1</accession>
<dbReference type="AlphaFoldDB" id="E3FWG1"/>
<dbReference type="OrthoDB" id="5523004at2"/>
<sequence length="229" mass="25162">MTPFWKPLLLCLLLSTSAWATGPSSADVRLYPLAARKGAVLFRTRWQINASGAHAFIRTEYGWLVIDARGEWHEVPDVTLEASTFAETEPWDELKRLDKAFETPLDWKSPPGSVAGLLRQYGFTQKDEVKPEEGSGSASLTPKALCQGKRCSAPCVQRSLKGLKSSPQDGTQVEASFVHSGLALFHNHRQDTADEPAVGASFSESGAGTKWDTVGIEYENIWGVCRLPR</sequence>
<evidence type="ECO:0000313" key="3">
    <source>
        <dbReference type="Proteomes" id="UP000001351"/>
    </source>
</evidence>
<dbReference type="RefSeq" id="WP_013374284.1">
    <property type="nucleotide sequence ID" value="NC_014623.1"/>
</dbReference>
<feature type="signal peptide" evidence="1">
    <location>
        <begin position="1"/>
        <end position="20"/>
    </location>
</feature>
<reference evidence="2 3" key="1">
    <citation type="journal article" date="2011" name="Mol. Biol. Evol.">
        <title>Comparative genomic analysis of fruiting body formation in Myxococcales.</title>
        <authorList>
            <person name="Huntley S."/>
            <person name="Hamann N."/>
            <person name="Wegener-Feldbrugge S."/>
            <person name="Treuner-Lange A."/>
            <person name="Kube M."/>
            <person name="Reinhardt R."/>
            <person name="Klages S."/>
            <person name="Muller R."/>
            <person name="Ronning C.M."/>
            <person name="Nierman W.C."/>
            <person name="Sogaard-Andersen L."/>
        </authorList>
    </citation>
    <scope>NUCLEOTIDE SEQUENCE [LARGE SCALE GENOMIC DNA]</scope>
    <source>
        <strain evidence="2 3">DW4/3-1</strain>
    </source>
</reference>
<evidence type="ECO:0000313" key="2">
    <source>
        <dbReference type="EMBL" id="ADO68474.1"/>
    </source>
</evidence>
<organism evidence="2 3">
    <name type="scientific">Stigmatella aurantiaca (strain DW4/3-1)</name>
    <dbReference type="NCBI Taxonomy" id="378806"/>
    <lineage>
        <taxon>Bacteria</taxon>
        <taxon>Pseudomonadati</taxon>
        <taxon>Myxococcota</taxon>
        <taxon>Myxococcia</taxon>
        <taxon>Myxococcales</taxon>
        <taxon>Cystobacterineae</taxon>
        <taxon>Archangiaceae</taxon>
        <taxon>Stigmatella</taxon>
    </lineage>
</organism>
<dbReference type="HOGENOM" id="CLU_1209206_0_0_7"/>
<dbReference type="EMBL" id="CP002271">
    <property type="protein sequence ID" value="ADO68474.1"/>
    <property type="molecule type" value="Genomic_DNA"/>
</dbReference>
<dbReference type="Proteomes" id="UP000001351">
    <property type="component" value="Chromosome"/>
</dbReference>
<name>E3FWG1_STIAD</name>
<dbReference type="KEGG" id="sur:STAUR_0670"/>
<keyword evidence="1" id="KW-0732">Signal</keyword>
<proteinExistence type="predicted"/>
<protein>
    <submittedName>
        <fullName evidence="2">Uncharacterized protein</fullName>
    </submittedName>
</protein>
<dbReference type="eggNOG" id="ENOG5031CW6">
    <property type="taxonomic scope" value="Bacteria"/>
</dbReference>
<evidence type="ECO:0000256" key="1">
    <source>
        <dbReference type="SAM" id="SignalP"/>
    </source>
</evidence>
<keyword evidence="3" id="KW-1185">Reference proteome</keyword>
<gene>
    <name evidence="2" type="ordered locus">STAUR_0670</name>
</gene>
<feature type="chain" id="PRO_5003169724" evidence="1">
    <location>
        <begin position="21"/>
        <end position="229"/>
    </location>
</feature>